<proteinExistence type="predicted"/>
<organism evidence="1 2">
    <name type="scientific">Candidatus Segetimicrobium genomatis</name>
    <dbReference type="NCBI Taxonomy" id="2569760"/>
    <lineage>
        <taxon>Bacteria</taxon>
        <taxon>Bacillati</taxon>
        <taxon>Candidatus Sysuimicrobiota</taxon>
        <taxon>Candidatus Sysuimicrobiia</taxon>
        <taxon>Candidatus Sysuimicrobiales</taxon>
        <taxon>Candidatus Segetimicrobiaceae</taxon>
        <taxon>Candidatus Segetimicrobium</taxon>
    </lineage>
</organism>
<dbReference type="Pfam" id="PF11392">
    <property type="entry name" value="AllH"/>
    <property type="match status" value="1"/>
</dbReference>
<protein>
    <submittedName>
        <fullName evidence="1">DUF2877 domain-containing protein</fullName>
    </submittedName>
</protein>
<gene>
    <name evidence="1" type="ORF">E6H02_08975</name>
</gene>
<evidence type="ECO:0000313" key="1">
    <source>
        <dbReference type="EMBL" id="TMJ09518.1"/>
    </source>
</evidence>
<dbReference type="Proteomes" id="UP000320393">
    <property type="component" value="Unassembled WGS sequence"/>
</dbReference>
<dbReference type="InterPro" id="IPR021530">
    <property type="entry name" value="AllH-like"/>
</dbReference>
<sequence length="303" mass="31975">MTNRVEALSMAWGIGRVLRQEGWDGEVLAVHPHSCYLVDEDGAVYAVVQESLGNGPLNLVIPAVVSQPFQGLSPGGTITSTGDTLLFGDTLEVGMANAQLWDPKSYLALDHDPDGLRRAVETVTQAATTASPEGSLARLLPYLQEEDLPAPLQKAAHLPRSHALMGGLAESLARRNRRGLKVVTSSMAGLGPGLTPACDDFLAGVLLALALIRQRQADPELDEIAAMVLETAASRTHEISAAYLKAAYAGEANERWHRLLGALAGEPGAIEEAARGVMQIGETSGADMLAGFITAMRSTHGRA</sequence>
<dbReference type="EMBL" id="VBAM01000346">
    <property type="protein sequence ID" value="TMJ09518.1"/>
    <property type="molecule type" value="Genomic_DNA"/>
</dbReference>
<reference evidence="1 2" key="1">
    <citation type="journal article" date="2019" name="Nat. Microbiol.">
        <title>Mediterranean grassland soil C-N compound turnover is dependent on rainfall and depth, and is mediated by genomically divergent microorganisms.</title>
        <authorList>
            <person name="Diamond S."/>
            <person name="Andeer P.F."/>
            <person name="Li Z."/>
            <person name="Crits-Christoph A."/>
            <person name="Burstein D."/>
            <person name="Anantharaman K."/>
            <person name="Lane K.R."/>
            <person name="Thomas B.C."/>
            <person name="Pan C."/>
            <person name="Northen T.R."/>
            <person name="Banfield J.F."/>
        </authorList>
    </citation>
    <scope>NUCLEOTIDE SEQUENCE [LARGE SCALE GENOMIC DNA]</scope>
    <source>
        <strain evidence="1">NP_5</strain>
    </source>
</reference>
<accession>A0A537LNB4</accession>
<evidence type="ECO:0000313" key="2">
    <source>
        <dbReference type="Proteomes" id="UP000320393"/>
    </source>
</evidence>
<name>A0A537LNB4_9BACT</name>
<comment type="caution">
    <text evidence="1">The sequence shown here is derived from an EMBL/GenBank/DDBJ whole genome shotgun (WGS) entry which is preliminary data.</text>
</comment>
<dbReference type="AlphaFoldDB" id="A0A537LNB4"/>